<dbReference type="RefSeq" id="WP_248157310.1">
    <property type="nucleotide sequence ID" value="NZ_JALNMJ010000017.1"/>
</dbReference>
<comment type="caution">
    <text evidence="6">The sequence shown here is derived from an EMBL/GenBank/DDBJ whole genome shotgun (WGS) entry which is preliminary data.</text>
</comment>
<comment type="cofactor">
    <cofactor evidence="1">
        <name>Zn(2+)</name>
        <dbReference type="ChEBI" id="CHEBI:29105"/>
    </cofactor>
</comment>
<keyword evidence="4" id="KW-0862">Zinc</keyword>
<dbReference type="PANTHER" id="PTHR37326">
    <property type="entry name" value="BLL3975 PROTEIN"/>
    <property type="match status" value="1"/>
</dbReference>
<evidence type="ECO:0000256" key="4">
    <source>
        <dbReference type="ARBA" id="ARBA00022833"/>
    </source>
</evidence>
<evidence type="ECO:0000313" key="7">
    <source>
        <dbReference type="Proteomes" id="UP001431221"/>
    </source>
</evidence>
<dbReference type="InterPro" id="IPR055438">
    <property type="entry name" value="AstE_AspA_cat"/>
</dbReference>
<dbReference type="EMBL" id="JALNMJ010000017">
    <property type="protein sequence ID" value="MCK7614627.1"/>
    <property type="molecule type" value="Genomic_DNA"/>
</dbReference>
<dbReference type="Pfam" id="PF24827">
    <property type="entry name" value="AstE_AspA_cat"/>
    <property type="match status" value="1"/>
</dbReference>
<keyword evidence="7" id="KW-1185">Reference proteome</keyword>
<reference evidence="6" key="1">
    <citation type="submission" date="2022-04" db="EMBL/GenBank/DDBJ databases">
        <title>Roseibium sp. CAU 1639 isolated from mud.</title>
        <authorList>
            <person name="Kim W."/>
        </authorList>
    </citation>
    <scope>NUCLEOTIDE SEQUENCE</scope>
    <source>
        <strain evidence="6">CAU 1639</strain>
    </source>
</reference>
<keyword evidence="3" id="KW-0378">Hydrolase</keyword>
<evidence type="ECO:0000259" key="5">
    <source>
        <dbReference type="Pfam" id="PF24827"/>
    </source>
</evidence>
<dbReference type="Proteomes" id="UP001431221">
    <property type="component" value="Unassembled WGS sequence"/>
</dbReference>
<protein>
    <submittedName>
        <fullName evidence="6">Succinylglutamate desuccinylase/aspartoacylase family protein</fullName>
    </submittedName>
</protein>
<evidence type="ECO:0000313" key="6">
    <source>
        <dbReference type="EMBL" id="MCK7614627.1"/>
    </source>
</evidence>
<dbReference type="PANTHER" id="PTHR37326:SF2">
    <property type="entry name" value="SUCCINYLGLUTAMATE DESUCCINYLASE_ASPARTOACYLASE FAMILY PROTEIN"/>
    <property type="match status" value="1"/>
</dbReference>
<name>A0ABT0GYX4_9HYPH</name>
<evidence type="ECO:0000256" key="1">
    <source>
        <dbReference type="ARBA" id="ARBA00001947"/>
    </source>
</evidence>
<sequence length="353" mass="38232">MSTPVKPFVIGAHSIAPGTRRTIDLPVSVLSDHTPVTMSVHVLHGRRPGPVLFVSAAIHGDEVIGVEIARRLLNAPQLEAPELEKLKGTVLVIPIVNAFGFLNHSRYLPDRRDLNRVFPGSQRGSLAGRLAHLFMTEIVNRADYGIDLHSAAIHRTNLPQIRVSPSRPDTLTLAKAFGAPVVLTSKVREGSLREAAQSKGTDVLVFEAGEGLRFDEMAIRAGVSGILRVMRALKMVGSKGITRPKARSILTKSSYWVRSPAGGLLRPFKSIGDVVEPQMLLGIVSDPFGENEKNVIAEYGGLVVGRTNLPVVNEGDGLFHIADVSEKYDAELTLDSLASQLEADPLFDEDEII</sequence>
<evidence type="ECO:0000256" key="3">
    <source>
        <dbReference type="ARBA" id="ARBA00022801"/>
    </source>
</evidence>
<accession>A0ABT0GYX4</accession>
<dbReference type="InterPro" id="IPR053138">
    <property type="entry name" value="N-alpha-Ac-DABA_deacetylase"/>
</dbReference>
<feature type="domain" description="Succinylglutamate desuccinylase/Aspartoacylase catalytic" evidence="5">
    <location>
        <begin position="48"/>
        <end position="232"/>
    </location>
</feature>
<dbReference type="SUPFAM" id="SSF53187">
    <property type="entry name" value="Zn-dependent exopeptidases"/>
    <property type="match status" value="1"/>
</dbReference>
<evidence type="ECO:0000256" key="2">
    <source>
        <dbReference type="ARBA" id="ARBA00022723"/>
    </source>
</evidence>
<keyword evidence="2" id="KW-0479">Metal-binding</keyword>
<proteinExistence type="predicted"/>
<organism evidence="6 7">
    <name type="scientific">Roseibium sediminicola</name>
    <dbReference type="NCBI Taxonomy" id="2933272"/>
    <lineage>
        <taxon>Bacteria</taxon>
        <taxon>Pseudomonadati</taxon>
        <taxon>Pseudomonadota</taxon>
        <taxon>Alphaproteobacteria</taxon>
        <taxon>Hyphomicrobiales</taxon>
        <taxon>Stappiaceae</taxon>
        <taxon>Roseibium</taxon>
    </lineage>
</organism>
<gene>
    <name evidence="6" type="ORF">M0H32_20865</name>
</gene>
<dbReference type="Gene3D" id="3.40.630.10">
    <property type="entry name" value="Zn peptidases"/>
    <property type="match status" value="1"/>
</dbReference>
<dbReference type="PIRSF" id="PIRSF039012">
    <property type="entry name" value="ASP"/>
    <property type="match status" value="1"/>
</dbReference>
<dbReference type="CDD" id="cd06251">
    <property type="entry name" value="M14_ASTE_ASPA-like"/>
    <property type="match status" value="1"/>
</dbReference>
<dbReference type="InterPro" id="IPR043795">
    <property type="entry name" value="N-alpha-Ac-DABA-like"/>
</dbReference>